<sequence>MYFVDRKKIEEHLVYLTNGVDLFKESTFQNPIEKLGLERVHHVFIESIIDVGNNLIDGFIMRDPGSYEDIIEILADEKVIPTDSSKALKEIVLMRKPLMQRYIGLDHTALEKNIRKNIEAIESFPKYVRTYLNDELGVVSAFIPEDDK</sequence>
<dbReference type="OrthoDB" id="2375467at2"/>
<dbReference type="GO" id="GO:0110001">
    <property type="term" value="C:toxin-antitoxin complex"/>
    <property type="evidence" value="ECO:0007669"/>
    <property type="project" value="InterPro"/>
</dbReference>
<comment type="caution">
    <text evidence="5">The sequence shown here is derived from an EMBL/GenBank/DDBJ whole genome shotgun (WGS) entry which is preliminary data.</text>
</comment>
<dbReference type="RefSeq" id="WP_048311981.1">
    <property type="nucleotide sequence ID" value="NZ_CP119526.1"/>
</dbReference>
<dbReference type="PATRIC" id="fig|157733.3.peg.1051"/>
<keyword evidence="2" id="KW-0540">Nuclease</keyword>
<gene>
    <name evidence="5" type="ORF">AB986_14895</name>
</gene>
<organism evidence="5 6">
    <name type="scientific">Guptibacillus hwajinpoensis</name>
    <dbReference type="NCBI Taxonomy" id="208199"/>
    <lineage>
        <taxon>Bacteria</taxon>
        <taxon>Bacillati</taxon>
        <taxon>Bacillota</taxon>
        <taxon>Bacilli</taxon>
        <taxon>Bacillales</taxon>
        <taxon>Guptibacillaceae</taxon>
        <taxon>Guptibacillus</taxon>
    </lineage>
</organism>
<dbReference type="Gene3D" id="1.20.120.580">
    <property type="entry name" value="bsu32300-like"/>
    <property type="match status" value="1"/>
</dbReference>
<evidence type="ECO:0000256" key="2">
    <source>
        <dbReference type="ARBA" id="ARBA00022722"/>
    </source>
</evidence>
<dbReference type="PANTHER" id="PTHR33397">
    <property type="entry name" value="UPF0331 PROTEIN YUTE"/>
    <property type="match status" value="1"/>
</dbReference>
<evidence type="ECO:0000256" key="1">
    <source>
        <dbReference type="ARBA" id="ARBA00022649"/>
    </source>
</evidence>
<evidence type="ECO:0008006" key="7">
    <source>
        <dbReference type="Google" id="ProtNLM"/>
    </source>
</evidence>
<evidence type="ECO:0000256" key="3">
    <source>
        <dbReference type="ARBA" id="ARBA00022801"/>
    </source>
</evidence>
<keyword evidence="6" id="KW-1185">Reference proteome</keyword>
<dbReference type="GO" id="GO:0004540">
    <property type="term" value="F:RNA nuclease activity"/>
    <property type="evidence" value="ECO:0007669"/>
    <property type="project" value="InterPro"/>
</dbReference>
<reference evidence="5" key="1">
    <citation type="submission" date="2015-06" db="EMBL/GenBank/DDBJ databases">
        <authorList>
            <person name="Liu B."/>
            <person name="Wang J."/>
            <person name="Zhu Y."/>
            <person name="Liu G."/>
            <person name="Chen Q."/>
            <person name="Zheng C."/>
            <person name="Che J."/>
            <person name="Ge C."/>
            <person name="Shi H."/>
            <person name="Pan Z."/>
            <person name="Liu X."/>
        </authorList>
    </citation>
    <scope>NUCLEOTIDE SEQUENCE [LARGE SCALE GENOMIC DNA]</scope>
    <source>
        <strain evidence="5">DSM 16346</strain>
    </source>
</reference>
<evidence type="ECO:0000313" key="5">
    <source>
        <dbReference type="EMBL" id="KMM37159.1"/>
    </source>
</evidence>
<dbReference type="EMBL" id="LELK01000004">
    <property type="protein sequence ID" value="KMM37159.1"/>
    <property type="molecule type" value="Genomic_DNA"/>
</dbReference>
<dbReference type="PANTHER" id="PTHR33397:SF5">
    <property type="entry name" value="RNASE YUTE-RELATED"/>
    <property type="match status" value="1"/>
</dbReference>
<proteinExistence type="inferred from homology"/>
<dbReference type="Pfam" id="PF01934">
    <property type="entry name" value="HepT-like"/>
    <property type="match status" value="1"/>
</dbReference>
<dbReference type="STRING" id="157733.AB986_14895"/>
<keyword evidence="3" id="KW-0378">Hydrolase</keyword>
<dbReference type="GO" id="GO:0016787">
    <property type="term" value="F:hydrolase activity"/>
    <property type="evidence" value="ECO:0007669"/>
    <property type="project" value="UniProtKB-KW"/>
</dbReference>
<accession>A0A0J6CYR5</accession>
<keyword evidence="1" id="KW-1277">Toxin-antitoxin system</keyword>
<dbReference type="InterPro" id="IPR052379">
    <property type="entry name" value="Type_VII_TA_RNase"/>
</dbReference>
<name>A0A0J6CYR5_9BACL</name>
<evidence type="ECO:0000313" key="6">
    <source>
        <dbReference type="Proteomes" id="UP000035996"/>
    </source>
</evidence>
<dbReference type="InterPro" id="IPR037038">
    <property type="entry name" value="HepT-like_sf"/>
</dbReference>
<dbReference type="AlphaFoldDB" id="A0A0J6CYR5"/>
<dbReference type="InterPro" id="IPR008201">
    <property type="entry name" value="HepT-like"/>
</dbReference>
<dbReference type="Proteomes" id="UP000035996">
    <property type="component" value="Unassembled WGS sequence"/>
</dbReference>
<protein>
    <recommendedName>
        <fullName evidence="7">DUF86 domain-containing protein</fullName>
    </recommendedName>
</protein>
<comment type="similarity">
    <text evidence="4">Belongs to the HepT RNase toxin family.</text>
</comment>
<evidence type="ECO:0000256" key="4">
    <source>
        <dbReference type="ARBA" id="ARBA00024207"/>
    </source>
</evidence>